<organism evidence="8 9">
    <name type="scientific">Biomphalaria glabrata</name>
    <name type="common">Bloodfluke planorb</name>
    <name type="synonym">Freshwater snail</name>
    <dbReference type="NCBI Taxonomy" id="6526"/>
    <lineage>
        <taxon>Eukaryota</taxon>
        <taxon>Metazoa</taxon>
        <taxon>Spiralia</taxon>
        <taxon>Lophotrochozoa</taxon>
        <taxon>Mollusca</taxon>
        <taxon>Gastropoda</taxon>
        <taxon>Heterobranchia</taxon>
        <taxon>Euthyneura</taxon>
        <taxon>Panpulmonata</taxon>
        <taxon>Hygrophila</taxon>
        <taxon>Lymnaeoidea</taxon>
        <taxon>Planorbidae</taxon>
        <taxon>Biomphalaria</taxon>
    </lineage>
</organism>
<dbReference type="PIRSF" id="PIRSF002419">
    <property type="entry name" value="Tetraspanin"/>
    <property type="match status" value="1"/>
</dbReference>
<evidence type="ECO:0000313" key="8">
    <source>
        <dbReference type="EnsemblMetazoa" id="BGLB032068-PB"/>
    </source>
</evidence>
<evidence type="ECO:0000313" key="9">
    <source>
        <dbReference type="Proteomes" id="UP000076420"/>
    </source>
</evidence>
<dbReference type="PANTHER" id="PTHR19282:SF478">
    <property type="entry name" value="TETRASPANIN"/>
    <property type="match status" value="1"/>
</dbReference>
<evidence type="ECO:0000256" key="1">
    <source>
        <dbReference type="ARBA" id="ARBA00004141"/>
    </source>
</evidence>
<dbReference type="VEuPathDB" id="VectorBase:BGLAX_043461"/>
<dbReference type="OrthoDB" id="432835at2759"/>
<dbReference type="Proteomes" id="UP000076420">
    <property type="component" value="Unassembled WGS sequence"/>
</dbReference>
<gene>
    <name evidence="8" type="primary">106052101</name>
</gene>
<accession>A0A2C9LKQ7</accession>
<dbReference type="KEGG" id="bgt:106052101"/>
<name>A0A2C9LKQ7_BIOGL</name>
<dbReference type="PANTHER" id="PTHR19282">
    <property type="entry name" value="TETRASPANIN"/>
    <property type="match status" value="1"/>
</dbReference>
<keyword evidence="4 6" id="KW-1133">Transmembrane helix</keyword>
<dbReference type="InterPro" id="IPR018499">
    <property type="entry name" value="Tetraspanin/Peripherin"/>
</dbReference>
<feature type="transmembrane region" description="Helical" evidence="6">
    <location>
        <begin position="42"/>
        <end position="67"/>
    </location>
</feature>
<evidence type="ECO:0000256" key="4">
    <source>
        <dbReference type="ARBA" id="ARBA00022989"/>
    </source>
</evidence>
<dbReference type="InterPro" id="IPR000301">
    <property type="entry name" value="Tetraspanin_animals"/>
</dbReference>
<evidence type="ECO:0000256" key="3">
    <source>
        <dbReference type="ARBA" id="ARBA00022692"/>
    </source>
</evidence>
<proteinExistence type="inferred from homology"/>
<dbReference type="InterPro" id="IPR008952">
    <property type="entry name" value="Tetraspanin_EC2_sf"/>
</dbReference>
<dbReference type="PRINTS" id="PR00259">
    <property type="entry name" value="TMFOUR"/>
</dbReference>
<evidence type="ECO:0000256" key="7">
    <source>
        <dbReference type="SAM" id="MobiDB-lite"/>
    </source>
</evidence>
<dbReference type="GO" id="GO:0005886">
    <property type="term" value="C:plasma membrane"/>
    <property type="evidence" value="ECO:0007669"/>
    <property type="project" value="TreeGrafter"/>
</dbReference>
<feature type="transmembrane region" description="Helical" evidence="6">
    <location>
        <begin position="115"/>
        <end position="138"/>
    </location>
</feature>
<protein>
    <recommendedName>
        <fullName evidence="6">Tetraspanin</fullName>
    </recommendedName>
</protein>
<comment type="subcellular location">
    <subcellularLocation>
        <location evidence="1 6">Membrane</location>
        <topology evidence="1 6">Multi-pass membrane protein</topology>
    </subcellularLocation>
</comment>
<evidence type="ECO:0000256" key="5">
    <source>
        <dbReference type="ARBA" id="ARBA00023136"/>
    </source>
</evidence>
<dbReference type="EnsemblMetazoa" id="BGLB032068-RB">
    <property type="protein sequence ID" value="BGLB032068-PB"/>
    <property type="gene ID" value="BGLB032068"/>
</dbReference>
<sequence length="287" mass="32208">MADCYQHELDIDALPPPGFNDDSSSPPPKMGREKKSFSAVKYIFFGFNVFVWLLGCGVLAVAIWLWASRGPSTAVIPTYSFLSASSLCIISSVIILIIGFMGCCGAFLENQCLLIGYFILVLLVFALEITAGSLGFVMKDKIRDVIYKELASGIKYDYRTEVQLNDQSKNNSFYDRDARGWSTSLDTLQRDLQCCGVDNHTDWYNIQAWPNEQKVPDSCCIHPSINCGFGDPSLWHQRGCLEEVEYWFTRNMYILGVTGVTIGSVQILIMVAAVAQFCYIRSKRFPL</sequence>
<feature type="region of interest" description="Disordered" evidence="7">
    <location>
        <begin position="10"/>
        <end position="32"/>
    </location>
</feature>
<dbReference type="Pfam" id="PF00335">
    <property type="entry name" value="Tetraspanin"/>
    <property type="match status" value="1"/>
</dbReference>
<dbReference type="AlphaFoldDB" id="A0A2C9LKQ7"/>
<keyword evidence="5 6" id="KW-0472">Membrane</keyword>
<dbReference type="STRING" id="6526.A0A2C9LKQ7"/>
<feature type="transmembrane region" description="Helical" evidence="6">
    <location>
        <begin position="79"/>
        <end position="108"/>
    </location>
</feature>
<evidence type="ECO:0000256" key="6">
    <source>
        <dbReference type="RuleBase" id="RU361218"/>
    </source>
</evidence>
<keyword evidence="3 6" id="KW-0812">Transmembrane</keyword>
<reference evidence="8" key="1">
    <citation type="submission" date="2020-05" db="UniProtKB">
        <authorList>
            <consortium name="EnsemblMetazoa"/>
        </authorList>
    </citation>
    <scope>IDENTIFICATION</scope>
    <source>
        <strain evidence="8">BB02</strain>
    </source>
</reference>
<feature type="transmembrane region" description="Helical" evidence="6">
    <location>
        <begin position="253"/>
        <end position="280"/>
    </location>
</feature>
<comment type="similarity">
    <text evidence="2 6">Belongs to the tetraspanin (TM4SF) family.</text>
</comment>
<dbReference type="VEuPathDB" id="VectorBase:BGLB032068"/>
<dbReference type="RefSeq" id="XP_013062797.2">
    <property type="nucleotide sequence ID" value="XM_013207343.2"/>
</dbReference>
<dbReference type="SUPFAM" id="SSF48652">
    <property type="entry name" value="Tetraspanin"/>
    <property type="match status" value="1"/>
</dbReference>
<evidence type="ECO:0000256" key="2">
    <source>
        <dbReference type="ARBA" id="ARBA00006840"/>
    </source>
</evidence>
<dbReference type="Gene3D" id="1.10.1450.10">
    <property type="entry name" value="Tetraspanin"/>
    <property type="match status" value="1"/>
</dbReference>